<evidence type="ECO:0000256" key="1">
    <source>
        <dbReference type="SAM" id="Phobius"/>
    </source>
</evidence>
<evidence type="ECO:0000313" key="2">
    <source>
        <dbReference type="EMBL" id="CAJ1392314.1"/>
    </source>
</evidence>
<accession>A0AA36ISY3</accession>
<keyword evidence="1" id="KW-0812">Transmembrane</keyword>
<dbReference type="EMBL" id="CAUJNA010002313">
    <property type="protein sequence ID" value="CAJ1392314.1"/>
    <property type="molecule type" value="Genomic_DNA"/>
</dbReference>
<feature type="transmembrane region" description="Helical" evidence="1">
    <location>
        <begin position="7"/>
        <end position="25"/>
    </location>
</feature>
<name>A0AA36ISY3_9DINO</name>
<sequence>MEGWKKALLAATGAAGAGCVLWYLLQEDHEKSRAEGDEKGSELAKVQQILSEIVTSQSKMLAHMKSLTQELRSQKLDFDETYRKLKAVQPDDPVERYGLSFQEFDAMLAKHHDDPKVMEGIHQIMGLQKPHSSEKAESVTPDKIVEVHKYMLEEVQVLVKDFRETKTQSNYDSKTVTLTAQAMVGAKVEDKYGLSSEDIEHAVVLHHEALANNKDFAHVNMQMQKAMSFLMGGGADGMLR</sequence>
<keyword evidence="1" id="KW-0472">Membrane</keyword>
<reference evidence="2" key="1">
    <citation type="submission" date="2023-08" db="EMBL/GenBank/DDBJ databases">
        <authorList>
            <person name="Chen Y."/>
            <person name="Shah S."/>
            <person name="Dougan E. K."/>
            <person name="Thang M."/>
            <person name="Chan C."/>
        </authorList>
    </citation>
    <scope>NUCLEOTIDE SEQUENCE</scope>
</reference>
<gene>
    <name evidence="2" type="ORF">EVOR1521_LOCUS17442</name>
</gene>
<evidence type="ECO:0000313" key="3">
    <source>
        <dbReference type="Proteomes" id="UP001178507"/>
    </source>
</evidence>
<dbReference type="AlphaFoldDB" id="A0AA36ISY3"/>
<protein>
    <submittedName>
        <fullName evidence="2">Uncharacterized protein</fullName>
    </submittedName>
</protein>
<dbReference type="Proteomes" id="UP001178507">
    <property type="component" value="Unassembled WGS sequence"/>
</dbReference>
<comment type="caution">
    <text evidence="2">The sequence shown here is derived from an EMBL/GenBank/DDBJ whole genome shotgun (WGS) entry which is preliminary data.</text>
</comment>
<keyword evidence="3" id="KW-1185">Reference proteome</keyword>
<dbReference type="PROSITE" id="PS51257">
    <property type="entry name" value="PROKAR_LIPOPROTEIN"/>
    <property type="match status" value="1"/>
</dbReference>
<keyword evidence="1" id="KW-1133">Transmembrane helix</keyword>
<organism evidence="2 3">
    <name type="scientific">Effrenium voratum</name>
    <dbReference type="NCBI Taxonomy" id="2562239"/>
    <lineage>
        <taxon>Eukaryota</taxon>
        <taxon>Sar</taxon>
        <taxon>Alveolata</taxon>
        <taxon>Dinophyceae</taxon>
        <taxon>Suessiales</taxon>
        <taxon>Symbiodiniaceae</taxon>
        <taxon>Effrenium</taxon>
    </lineage>
</organism>
<proteinExistence type="predicted"/>